<comment type="subcellular location">
    <subcellularLocation>
        <location evidence="8">Cytoplasm</location>
    </subcellularLocation>
</comment>
<keyword evidence="5 8" id="KW-0460">Magnesium</keyword>
<feature type="domain" description="MobA-like NTP transferase" evidence="9">
    <location>
        <begin position="8"/>
        <end position="161"/>
    </location>
</feature>
<comment type="domain">
    <text evidence="8">The N-terminal domain determines nucleotide recognition and specific binding, while the C-terminal domain determines the specific binding to the target protein.</text>
</comment>
<comment type="similarity">
    <text evidence="8">Belongs to the MobA family.</text>
</comment>
<dbReference type="HAMAP" id="MF_00316">
    <property type="entry name" value="MobA"/>
    <property type="match status" value="1"/>
</dbReference>
<evidence type="ECO:0000256" key="2">
    <source>
        <dbReference type="ARBA" id="ARBA00022679"/>
    </source>
</evidence>
<comment type="catalytic activity">
    <reaction evidence="8">
        <text>Mo-molybdopterin + GTP + H(+) = Mo-molybdopterin guanine dinucleotide + diphosphate</text>
        <dbReference type="Rhea" id="RHEA:34243"/>
        <dbReference type="ChEBI" id="CHEBI:15378"/>
        <dbReference type="ChEBI" id="CHEBI:33019"/>
        <dbReference type="ChEBI" id="CHEBI:37565"/>
        <dbReference type="ChEBI" id="CHEBI:71302"/>
        <dbReference type="ChEBI" id="CHEBI:71310"/>
        <dbReference type="EC" id="2.7.7.77"/>
    </reaction>
</comment>
<comment type="subunit">
    <text evidence="8">Monomer.</text>
</comment>
<dbReference type="Pfam" id="PF12804">
    <property type="entry name" value="NTP_transf_3"/>
    <property type="match status" value="1"/>
</dbReference>
<keyword evidence="11" id="KW-1185">Reference proteome</keyword>
<evidence type="ECO:0000256" key="7">
    <source>
        <dbReference type="ARBA" id="ARBA00023150"/>
    </source>
</evidence>
<dbReference type="EMBL" id="AP027271">
    <property type="protein sequence ID" value="BDX03235.1"/>
    <property type="molecule type" value="Genomic_DNA"/>
</dbReference>
<protein>
    <recommendedName>
        <fullName evidence="8">Molybdenum cofactor guanylyltransferase</fullName>
        <shortName evidence="8">MoCo guanylyltransferase</shortName>
        <ecNumber evidence="8">2.7.7.77</ecNumber>
    </recommendedName>
    <alternativeName>
        <fullName evidence="8">GTP:molybdopterin guanylyltransferase</fullName>
    </alternativeName>
    <alternativeName>
        <fullName evidence="8">Mo-MPT guanylyltransferase</fullName>
    </alternativeName>
    <alternativeName>
        <fullName evidence="8">Molybdopterin guanylyltransferase</fullName>
    </alternativeName>
    <alternativeName>
        <fullName evidence="8">Molybdopterin-guanine dinucleotide synthase</fullName>
        <shortName evidence="8">MGD synthase</shortName>
    </alternativeName>
</protein>
<keyword evidence="7 8" id="KW-0501">Molybdenum cofactor biosynthesis</keyword>
<evidence type="ECO:0000256" key="3">
    <source>
        <dbReference type="ARBA" id="ARBA00022723"/>
    </source>
</evidence>
<dbReference type="SUPFAM" id="SSF53448">
    <property type="entry name" value="Nucleotide-diphospho-sugar transferases"/>
    <property type="match status" value="1"/>
</dbReference>
<comment type="function">
    <text evidence="8">Transfers a GMP moiety from GTP to Mo-molybdopterin (Mo-MPT) cofactor (Moco or molybdenum cofactor) to form Mo-molybdopterin guanine dinucleotide (Mo-MGD) cofactor.</text>
</comment>
<keyword evidence="3 8" id="KW-0479">Metal-binding</keyword>
<evidence type="ECO:0000313" key="10">
    <source>
        <dbReference type="EMBL" id="BDX03235.1"/>
    </source>
</evidence>
<feature type="binding site" evidence="8">
    <location>
        <position position="24"/>
    </location>
    <ligand>
        <name>GTP</name>
        <dbReference type="ChEBI" id="CHEBI:37565"/>
    </ligand>
</feature>
<feature type="binding site" evidence="8">
    <location>
        <position position="101"/>
    </location>
    <ligand>
        <name>GTP</name>
        <dbReference type="ChEBI" id="CHEBI:37565"/>
    </ligand>
</feature>
<evidence type="ECO:0000256" key="4">
    <source>
        <dbReference type="ARBA" id="ARBA00022741"/>
    </source>
</evidence>
<comment type="cofactor">
    <cofactor evidence="8">
        <name>Mg(2+)</name>
        <dbReference type="ChEBI" id="CHEBI:18420"/>
    </cofactor>
</comment>
<evidence type="ECO:0000256" key="8">
    <source>
        <dbReference type="HAMAP-Rule" id="MF_00316"/>
    </source>
</evidence>
<evidence type="ECO:0000256" key="5">
    <source>
        <dbReference type="ARBA" id="ARBA00022842"/>
    </source>
</evidence>
<keyword evidence="6 8" id="KW-0342">GTP-binding</keyword>
<dbReference type="GO" id="GO:0016779">
    <property type="term" value="F:nucleotidyltransferase activity"/>
    <property type="evidence" value="ECO:0007669"/>
    <property type="project" value="UniProtKB-KW"/>
</dbReference>
<keyword evidence="2 8" id="KW-0808">Transferase</keyword>
<evidence type="ECO:0000256" key="6">
    <source>
        <dbReference type="ARBA" id="ARBA00023134"/>
    </source>
</evidence>
<dbReference type="PANTHER" id="PTHR19136:SF81">
    <property type="entry name" value="MOLYBDENUM COFACTOR GUANYLYLTRANSFERASE"/>
    <property type="match status" value="1"/>
</dbReference>
<feature type="binding site" evidence="8">
    <location>
        <position position="52"/>
    </location>
    <ligand>
        <name>GTP</name>
        <dbReference type="ChEBI" id="CHEBI:37565"/>
    </ligand>
</feature>
<dbReference type="InterPro" id="IPR025877">
    <property type="entry name" value="MobA-like_NTP_Trfase"/>
</dbReference>
<dbReference type="CDD" id="cd02503">
    <property type="entry name" value="MobA"/>
    <property type="match status" value="1"/>
</dbReference>
<keyword evidence="4 8" id="KW-0547">Nucleotide-binding</keyword>
<gene>
    <name evidence="8 10" type="primary">mobA</name>
    <name evidence="10" type="ORF">MACH16_19830</name>
</gene>
<feature type="binding site" evidence="8">
    <location>
        <position position="101"/>
    </location>
    <ligand>
        <name>Mg(2+)</name>
        <dbReference type="ChEBI" id="CHEBI:18420"/>
    </ligand>
</feature>
<feature type="binding site" evidence="8">
    <location>
        <position position="70"/>
    </location>
    <ligand>
        <name>GTP</name>
        <dbReference type="ChEBI" id="CHEBI:37565"/>
    </ligand>
</feature>
<evidence type="ECO:0000256" key="1">
    <source>
        <dbReference type="ARBA" id="ARBA00022490"/>
    </source>
</evidence>
<feature type="binding site" evidence="8">
    <location>
        <begin position="11"/>
        <end position="13"/>
    </location>
    <ligand>
        <name>GTP</name>
        <dbReference type="ChEBI" id="CHEBI:37565"/>
    </ligand>
</feature>
<accession>A0ABM8FEA6</accession>
<name>A0ABM8FEA6_9GAMM</name>
<dbReference type="InterPro" id="IPR029044">
    <property type="entry name" value="Nucleotide-diphossugar_trans"/>
</dbReference>
<dbReference type="Proteomes" id="UP001307608">
    <property type="component" value="Chromosome"/>
</dbReference>
<sequence length="192" mass="20995">MALMSLSAAILAGGKAERMSHQDKGLMHYQGTPMALLVGQALRHVADHVFVNANRNYEQYSELGFDVVADEEAYLGMGPLSGLMACLNTANSSHLLISPCDTPCITHEAFTLLQQVCISAPESIYYLSDSLGIHPLHAILPVASARASLSVFLSTGNRHSVMAFYDYFGCESVEWKYSDQLLNVNTPQQLLR</sequence>
<proteinExistence type="inferred from homology"/>
<evidence type="ECO:0000259" key="9">
    <source>
        <dbReference type="Pfam" id="PF12804"/>
    </source>
</evidence>
<dbReference type="Gene3D" id="3.90.550.10">
    <property type="entry name" value="Spore Coat Polysaccharide Biosynthesis Protein SpsA, Chain A"/>
    <property type="match status" value="1"/>
</dbReference>
<dbReference type="PANTHER" id="PTHR19136">
    <property type="entry name" value="MOLYBDENUM COFACTOR GUANYLYLTRANSFERASE"/>
    <property type="match status" value="1"/>
</dbReference>
<organism evidence="10 11">
    <name type="scientific">Marinomonas pontica</name>
    <dbReference type="NCBI Taxonomy" id="264739"/>
    <lineage>
        <taxon>Bacteria</taxon>
        <taxon>Pseudomonadati</taxon>
        <taxon>Pseudomonadota</taxon>
        <taxon>Gammaproteobacteria</taxon>
        <taxon>Oceanospirillales</taxon>
        <taxon>Oceanospirillaceae</taxon>
        <taxon>Marinomonas</taxon>
    </lineage>
</organism>
<dbReference type="EC" id="2.7.7.77" evidence="8"/>
<dbReference type="InterPro" id="IPR013482">
    <property type="entry name" value="Molybde_CF_guanTrfase"/>
</dbReference>
<keyword evidence="1 8" id="KW-0963">Cytoplasm</keyword>
<keyword evidence="10" id="KW-0548">Nucleotidyltransferase</keyword>
<evidence type="ECO:0000313" key="11">
    <source>
        <dbReference type="Proteomes" id="UP001307608"/>
    </source>
</evidence>
<reference evidence="10 11" key="1">
    <citation type="submission" date="2023-01" db="EMBL/GenBank/DDBJ databases">
        <title>Complete genome sequence of Marinomonas pontica strain 200518_36.</title>
        <authorList>
            <person name="Ueki S."/>
            <person name="Gajardo G."/>
            <person name="Maruyama F."/>
        </authorList>
    </citation>
    <scope>NUCLEOTIDE SEQUENCE [LARGE SCALE GENOMIC DNA]</scope>
    <source>
        <strain evidence="10 11">200518_36</strain>
    </source>
</reference>